<dbReference type="EMBL" id="AAZO01005060">
    <property type="status" value="NOT_ANNOTATED_CDS"/>
    <property type="molecule type" value="Genomic_DNA"/>
</dbReference>
<accession>E0VS49</accession>
<evidence type="ECO:0000313" key="1">
    <source>
        <dbReference type="EMBL" id="EEB16205.1"/>
    </source>
</evidence>
<dbReference type="InterPro" id="IPR032707">
    <property type="entry name" value="MYCBPAP"/>
</dbReference>
<keyword evidence="3" id="KW-1185">Reference proteome</keyword>
<dbReference type="RefSeq" id="XP_002428943.1">
    <property type="nucleotide sequence ID" value="XM_002428898.1"/>
</dbReference>
<evidence type="ECO:0008006" key="4">
    <source>
        <dbReference type="Google" id="ProtNLM"/>
    </source>
</evidence>
<dbReference type="PANTHER" id="PTHR48421:SF1">
    <property type="entry name" value="MYCBP-ASSOCIATED PROTEIN"/>
    <property type="match status" value="1"/>
</dbReference>
<dbReference type="EMBL" id="DS235745">
    <property type="protein sequence ID" value="EEB16205.1"/>
    <property type="molecule type" value="Genomic_DNA"/>
</dbReference>
<gene>
    <name evidence="2" type="primary">8234151</name>
    <name evidence="1" type="ORF">Phum_PHUM411780</name>
</gene>
<dbReference type="InParanoid" id="E0VS49"/>
<reference evidence="1" key="1">
    <citation type="submission" date="2007-04" db="EMBL/GenBank/DDBJ databases">
        <title>Annotation of Pediculus humanus corporis strain USDA.</title>
        <authorList>
            <person name="Kirkness E."/>
            <person name="Hannick L."/>
            <person name="Hass B."/>
            <person name="Bruggner R."/>
            <person name="Lawson D."/>
            <person name="Bidwell S."/>
            <person name="Joardar V."/>
            <person name="Caler E."/>
            <person name="Walenz B."/>
            <person name="Inman J."/>
            <person name="Schobel S."/>
            <person name="Galinsky K."/>
            <person name="Amedeo P."/>
            <person name="Strausberg R."/>
        </authorList>
    </citation>
    <scope>NUCLEOTIDE SEQUENCE</scope>
    <source>
        <strain evidence="1">USDA</strain>
    </source>
</reference>
<evidence type="ECO:0000313" key="3">
    <source>
        <dbReference type="Proteomes" id="UP000009046"/>
    </source>
</evidence>
<name>E0VS49_PEDHC</name>
<dbReference type="OrthoDB" id="10263316at2759"/>
<dbReference type="CTD" id="8234151"/>
<sequence>MHEFEEPVHYSEEIMRPCFSKLRKECPRMISCKSKLSEENLNYDFQFQEINKRIFSMGPSTCEFPFHVMPSQLNFDDISLPEEKLEESNALKRWDYWLKQRKIMQEHLMRKTNNDVCDLLFNKSDDYRKVSHYERSKGRRRCYFENFAEEKFKPNINMDDLSVVGQGILREKPVDVPISIFDVIPQIIITPPEDEDNDNTIENTSEFSLVIDGVEMKYNLDKEWKGHEEDGDSPTWNIDFGCTNEIGKLYEKVVYFENRGNVAIKYKWTMKPCDKRPLQTLLKPYKYEPWFFFDKNTGTFLPGQKYCLKFYLMGKKSGTRTETWFLNTFPPLHSNVKHATFKFFAVVVGDTNLEEIQTIENYLNRRVGERIAKYILNDIIIRSLTEPHYFLDYIEYRSISNLCKTNQAEWDLHLGTLVKLVLTNIKSKKEKENYWREICTESKNALKPVRGKKRKNKKYVMAYEVLCKMINFIEIDYEYSKSCVSFNPRLKIDCECDWECRENGEDEEGESYYDDDKTMILDGEIDFSLTSYAGLKSEESFKIIDFSRFYTYNRLCRAVEEIVGIIETRRFLDPWCKKKFTDY</sequence>
<dbReference type="KEGG" id="phu:Phum_PHUM411780"/>
<dbReference type="PANTHER" id="PTHR48421">
    <property type="entry name" value="MYCBP-ASSOCIATED PROTEIN"/>
    <property type="match status" value="1"/>
</dbReference>
<evidence type="ECO:0000313" key="2">
    <source>
        <dbReference type="EnsemblMetazoa" id="PHUM411780-PA"/>
    </source>
</evidence>
<dbReference type="STRING" id="121224.E0VS49"/>
<proteinExistence type="predicted"/>
<dbReference type="HOGENOM" id="CLU_467953_0_0_1"/>
<dbReference type="GeneID" id="8234151"/>
<protein>
    <recommendedName>
        <fullName evidence="4">MYCBP-associated protein</fullName>
    </recommendedName>
</protein>
<dbReference type="AlphaFoldDB" id="E0VS49"/>
<reference evidence="1" key="2">
    <citation type="submission" date="2007-04" db="EMBL/GenBank/DDBJ databases">
        <title>The genome of the human body louse.</title>
        <authorList>
            <consortium name="The Human Body Louse Genome Consortium"/>
            <person name="Kirkness E."/>
            <person name="Walenz B."/>
            <person name="Hass B."/>
            <person name="Bruggner R."/>
            <person name="Strausberg R."/>
        </authorList>
    </citation>
    <scope>NUCLEOTIDE SEQUENCE</scope>
    <source>
        <strain evidence="1">USDA</strain>
    </source>
</reference>
<dbReference type="Proteomes" id="UP000009046">
    <property type="component" value="Unassembled WGS sequence"/>
</dbReference>
<dbReference type="VEuPathDB" id="VectorBase:PHUM411780"/>
<dbReference type="Pfam" id="PF14646">
    <property type="entry name" value="MYCBPAP"/>
    <property type="match status" value="2"/>
</dbReference>
<reference evidence="2" key="3">
    <citation type="submission" date="2021-02" db="UniProtKB">
        <authorList>
            <consortium name="EnsemblMetazoa"/>
        </authorList>
    </citation>
    <scope>IDENTIFICATION</scope>
    <source>
        <strain evidence="2">USDA</strain>
    </source>
</reference>
<dbReference type="EnsemblMetazoa" id="PHUM411780-RA">
    <property type="protein sequence ID" value="PHUM411780-PA"/>
    <property type="gene ID" value="PHUM411780"/>
</dbReference>
<organism>
    <name type="scientific">Pediculus humanus subsp. corporis</name>
    <name type="common">Body louse</name>
    <dbReference type="NCBI Taxonomy" id="121224"/>
    <lineage>
        <taxon>Eukaryota</taxon>
        <taxon>Metazoa</taxon>
        <taxon>Ecdysozoa</taxon>
        <taxon>Arthropoda</taxon>
        <taxon>Hexapoda</taxon>
        <taxon>Insecta</taxon>
        <taxon>Pterygota</taxon>
        <taxon>Neoptera</taxon>
        <taxon>Paraneoptera</taxon>
        <taxon>Psocodea</taxon>
        <taxon>Troctomorpha</taxon>
        <taxon>Phthiraptera</taxon>
        <taxon>Anoplura</taxon>
        <taxon>Pediculidae</taxon>
        <taxon>Pediculus</taxon>
    </lineage>
</organism>